<evidence type="ECO:0000313" key="2">
    <source>
        <dbReference type="EMBL" id="TQL74353.1"/>
    </source>
</evidence>
<feature type="transmembrane region" description="Helical" evidence="1">
    <location>
        <begin position="44"/>
        <end position="63"/>
    </location>
</feature>
<evidence type="ECO:0000256" key="1">
    <source>
        <dbReference type="SAM" id="Phobius"/>
    </source>
</evidence>
<evidence type="ECO:0000313" key="3">
    <source>
        <dbReference type="Proteomes" id="UP000319746"/>
    </source>
</evidence>
<gene>
    <name evidence="2" type="ORF">FB556_0816</name>
</gene>
<reference evidence="2 3" key="1">
    <citation type="submission" date="2019-06" db="EMBL/GenBank/DDBJ databases">
        <title>Sequencing the genomes of 1000 actinobacteria strains.</title>
        <authorList>
            <person name="Klenk H.-P."/>
        </authorList>
    </citation>
    <scope>NUCLEOTIDE SEQUENCE [LARGE SCALE GENOMIC DNA]</scope>
    <source>
        <strain evidence="2 3">DSM 24083</strain>
    </source>
</reference>
<keyword evidence="1" id="KW-0812">Transmembrane</keyword>
<organism evidence="2 3">
    <name type="scientific">Enteractinococcus coprophilus</name>
    <dbReference type="NCBI Taxonomy" id="1027633"/>
    <lineage>
        <taxon>Bacteria</taxon>
        <taxon>Bacillati</taxon>
        <taxon>Actinomycetota</taxon>
        <taxon>Actinomycetes</taxon>
        <taxon>Micrococcales</taxon>
        <taxon>Micrococcaceae</taxon>
    </lineage>
</organism>
<protein>
    <submittedName>
        <fullName evidence="2">Uncharacterized protein</fullName>
    </submittedName>
</protein>
<keyword evidence="1" id="KW-1133">Transmembrane helix</keyword>
<dbReference type="AlphaFoldDB" id="A0A543AP42"/>
<accession>A0A543AP42</accession>
<comment type="caution">
    <text evidence="2">The sequence shown here is derived from an EMBL/GenBank/DDBJ whole genome shotgun (WGS) entry which is preliminary data.</text>
</comment>
<dbReference type="EMBL" id="VFOU01000001">
    <property type="protein sequence ID" value="TQL74353.1"/>
    <property type="molecule type" value="Genomic_DNA"/>
</dbReference>
<feature type="transmembrane region" description="Helical" evidence="1">
    <location>
        <begin position="75"/>
        <end position="97"/>
    </location>
</feature>
<name>A0A543AP42_9MICC</name>
<dbReference type="RefSeq" id="WP_141864927.1">
    <property type="nucleotide sequence ID" value="NZ_BAABAN010000001.1"/>
</dbReference>
<sequence>MVEPQQFGRGAGFAAGAASGSVQRKLRKMSRHPEEPRVFSQAKILLPIGLLMSLVLTPTMYFPIRDYVEGQTDDIFSIIMPGVATFMGYLFIAHGLFRRFGVDRDKIWTRFGKLFYREVRFDQLDRLDTGVHRFKLYSGKTLVNLDYNRFDYSLAYIRLLEELQYRRFELQGVSIDDPDWDETAQGFRNTFAAKVHRSHRAFYDDHPEELERLNALVQPPMSYIN</sequence>
<dbReference type="Proteomes" id="UP000319746">
    <property type="component" value="Unassembled WGS sequence"/>
</dbReference>
<proteinExistence type="predicted"/>
<keyword evidence="1" id="KW-0472">Membrane</keyword>
<dbReference type="OrthoDB" id="4964348at2"/>
<keyword evidence="3" id="KW-1185">Reference proteome</keyword>